<accession>A0A227J0I6</accession>
<gene>
    <name evidence="1" type="ORF">CA163_36480</name>
</gene>
<evidence type="ECO:0000313" key="1">
    <source>
        <dbReference type="EMBL" id="OXE27944.1"/>
    </source>
</evidence>
<dbReference type="Proteomes" id="UP000214596">
    <property type="component" value="Unassembled WGS sequence"/>
</dbReference>
<feature type="non-terminal residue" evidence="1">
    <location>
        <position position="1"/>
    </location>
</feature>
<reference evidence="1 2" key="1">
    <citation type="journal article" date="2017" name="Appl. Environ. Microbiol.">
        <title>Parallel evolution of two clades of a major Atlantic endemic Vibrio parahaemolyticus pathogen lineage by independent acquisition of related pathogenicity islands.</title>
        <authorList>
            <person name="Xu F."/>
            <person name="Gonzalez-Escalona N."/>
            <person name="Drees K.P."/>
            <person name="Sebra R.P."/>
            <person name="Cooper V.S."/>
            <person name="Jones S.H."/>
            <person name="Whistler C.A."/>
        </authorList>
    </citation>
    <scope>NUCLEOTIDE SEQUENCE [LARGE SCALE GENOMIC DNA]</scope>
    <source>
        <strain evidence="1 2">MAVP-3</strain>
    </source>
</reference>
<organism evidence="1 2">
    <name type="scientific">Vibrio parahaemolyticus</name>
    <dbReference type="NCBI Taxonomy" id="670"/>
    <lineage>
        <taxon>Bacteria</taxon>
        <taxon>Pseudomonadati</taxon>
        <taxon>Pseudomonadota</taxon>
        <taxon>Gammaproteobacteria</taxon>
        <taxon>Vibrionales</taxon>
        <taxon>Vibrionaceae</taxon>
        <taxon>Vibrio</taxon>
    </lineage>
</organism>
<feature type="non-terminal residue" evidence="1">
    <location>
        <position position="84"/>
    </location>
</feature>
<evidence type="ECO:0000313" key="2">
    <source>
        <dbReference type="Proteomes" id="UP000214596"/>
    </source>
</evidence>
<protein>
    <submittedName>
        <fullName evidence="1">Uncharacterized protein</fullName>
    </submittedName>
</protein>
<dbReference type="EMBL" id="NIXT01004906">
    <property type="protein sequence ID" value="OXE27944.1"/>
    <property type="molecule type" value="Genomic_DNA"/>
</dbReference>
<comment type="caution">
    <text evidence="1">The sequence shown here is derived from an EMBL/GenBank/DDBJ whole genome shotgun (WGS) entry which is preliminary data.</text>
</comment>
<proteinExistence type="predicted"/>
<sequence length="84" mass="9400">VPNVRGEDPAPYEVSESLSAAWNNTSDHTISFDVKSVMKMENGVPLIIGEVYNRSDALNGNEVHFNNICEITADFDTKGYWHNK</sequence>
<name>A0A227J0I6_VIBPH</name>
<dbReference type="AlphaFoldDB" id="A0A227J0I6"/>